<dbReference type="CDD" id="cd04791">
    <property type="entry name" value="LanC_SerThrkinase"/>
    <property type="match status" value="1"/>
</dbReference>
<dbReference type="InterPro" id="IPR012341">
    <property type="entry name" value="6hp_glycosidase-like_sf"/>
</dbReference>
<feature type="domain" description="Protein kinase" evidence="3">
    <location>
        <begin position="273"/>
        <end position="545"/>
    </location>
</feature>
<dbReference type="InterPro" id="IPR000719">
    <property type="entry name" value="Prot_kinase_dom"/>
</dbReference>
<dbReference type="InterPro" id="IPR011009">
    <property type="entry name" value="Kinase-like_dom_sf"/>
</dbReference>
<protein>
    <submittedName>
        <fullName evidence="4">Class III lanthionine synthetase LanKC</fullName>
    </submittedName>
</protein>
<dbReference type="PROSITE" id="PS50011">
    <property type="entry name" value="PROTEIN_KINASE_DOM"/>
    <property type="match status" value="1"/>
</dbReference>
<dbReference type="InterPro" id="IPR053524">
    <property type="entry name" value="Aerial_hyphae_peptide-synth"/>
</dbReference>
<feature type="compositionally biased region" description="Basic and acidic residues" evidence="2">
    <location>
        <begin position="20"/>
        <end position="56"/>
    </location>
</feature>
<dbReference type="SMART" id="SM00220">
    <property type="entry name" value="S_TKc"/>
    <property type="match status" value="1"/>
</dbReference>
<dbReference type="InterPro" id="IPR007822">
    <property type="entry name" value="LANC-like"/>
</dbReference>
<dbReference type="GO" id="GO:0004672">
    <property type="term" value="F:protein kinase activity"/>
    <property type="evidence" value="ECO:0007669"/>
    <property type="project" value="InterPro"/>
</dbReference>
<feature type="region of interest" description="Disordered" evidence="2">
    <location>
        <begin position="20"/>
        <end position="69"/>
    </location>
</feature>
<dbReference type="EMBL" id="CP108318">
    <property type="protein sequence ID" value="WTW64305.1"/>
    <property type="molecule type" value="Genomic_DNA"/>
</dbReference>
<keyword evidence="1" id="KW-0479">Metal-binding</keyword>
<keyword evidence="1" id="KW-0862">Zinc</keyword>
<proteinExistence type="predicted"/>
<evidence type="ECO:0000313" key="4">
    <source>
        <dbReference type="EMBL" id="WTW64305.1"/>
    </source>
</evidence>
<dbReference type="Pfam" id="PF00069">
    <property type="entry name" value="Pkinase"/>
    <property type="match status" value="1"/>
</dbReference>
<dbReference type="SUPFAM" id="SSF158745">
    <property type="entry name" value="LanC-like"/>
    <property type="match status" value="1"/>
</dbReference>
<name>A0AAU2VAJ2_9ACTN</name>
<evidence type="ECO:0000256" key="1">
    <source>
        <dbReference type="PIRSR" id="PIRSR607822-1"/>
    </source>
</evidence>
<evidence type="ECO:0000256" key="2">
    <source>
        <dbReference type="SAM" id="MobiDB-lite"/>
    </source>
</evidence>
<evidence type="ECO:0000259" key="3">
    <source>
        <dbReference type="PROSITE" id="PS50011"/>
    </source>
</evidence>
<dbReference type="GO" id="GO:0046872">
    <property type="term" value="F:metal ion binding"/>
    <property type="evidence" value="ECO:0007669"/>
    <property type="project" value="UniProtKB-KW"/>
</dbReference>
<dbReference type="NCBIfam" id="NF038151">
    <property type="entry name" value="lanthi_synth_III"/>
    <property type="match status" value="1"/>
</dbReference>
<dbReference type="SMART" id="SM01260">
    <property type="entry name" value="LANC_like"/>
    <property type="match status" value="1"/>
</dbReference>
<dbReference type="InterPro" id="IPR057929">
    <property type="entry name" value="RamC_N"/>
</dbReference>
<dbReference type="GO" id="GO:0005975">
    <property type="term" value="P:carbohydrate metabolic process"/>
    <property type="evidence" value="ECO:0007669"/>
    <property type="project" value="InterPro"/>
</dbReference>
<dbReference type="Pfam" id="PF25816">
    <property type="entry name" value="RamC_N"/>
    <property type="match status" value="1"/>
</dbReference>
<dbReference type="SUPFAM" id="SSF56112">
    <property type="entry name" value="Protein kinase-like (PK-like)"/>
    <property type="match status" value="1"/>
</dbReference>
<dbReference type="InterPro" id="IPR058053">
    <property type="entry name" value="RamC_C"/>
</dbReference>
<feature type="binding site" evidence="1">
    <location>
        <position position="693"/>
    </location>
    <ligand>
        <name>Zn(2+)</name>
        <dbReference type="ChEBI" id="CHEBI:29105"/>
    </ligand>
</feature>
<dbReference type="Gene3D" id="1.10.510.10">
    <property type="entry name" value="Transferase(Phosphotransferase) domain 1"/>
    <property type="match status" value="1"/>
</dbReference>
<dbReference type="AlphaFoldDB" id="A0AAU2VAJ2"/>
<sequence length="888" mass="95828">MDKRYEVFCLADRYFYETPDRLSSSRDNSRTDESRTDSSRTHEGRTDTSPTHDSRPDGSTGDGSRNGRVPLFETARRTVPEGWTAQLAGDWLHFSPDGIPGRRVRPQQGWKIHVSACLDNAEKTASYVWDYCVARAIPFKFVPGRRPLHLRNSKYAGRGSSGKFATIYPADEAEFRVILEELGALLAGEPGPYILSDLRWGEGPLYVRYGGFTKRHCVDANGTLVTAIENADGVLVPDRRDPVFHLPDWVALPPFLAPHLAARNATTTGDLPYRIERALHFSNGGGVYAGTDTRTGEKVVLKEARPHAGLAADGADAVTRLEREKAALEQVAGLGVAPAVRDWFTLGEHRFLVMDFLEGRTLNSFFAHRHPLIGTEPDPEAVAEYTRWALRILKATEDAVAAVHERGIVFNDLHMFNIMVDPDEQGVRLLDFEAALPVDDHRGQSMAHPGFIAPLDRKGFDVDRYALACLRLAMFVPMTSLLVIDRSKAAHLAEIAASQFPGLPAGYLDEAVRVIEGESAPMGGCVPVAPGNWPASRDSMAAAILASATPGRDDRLFPGDVAQFSDGGGLGLAHGAAGVLYALAETGAGRYPEGEEWLLAHTAPPPSGTPLGLYDGLAGVAFVLDRLGHTERARELIESVLAENWQRLAPELHGGLAGLGLVLDQLGFKEQALEVAELLASRTGDARRAGLLHGATGPALFLLRLYESTGDPALLDRAAEELRRDLDRCVTNPAGALVVNDTTRTLPYLGGGSVGIAAVLDDFLAHRPDEAFREAREQILPAARSRYYGQSGLFNGRAGMVLHLARAGAPRAWLDEQIDGLAWYALPYQGQLAFPGDQLMRLSMDLATGTAGCLLALGAALADRPVGLPFLPPPAAPPGGPTDGPTRG</sequence>
<dbReference type="Gene3D" id="1.50.10.10">
    <property type="match status" value="1"/>
</dbReference>
<accession>A0AAU2VAJ2</accession>
<dbReference type="GO" id="GO:0005524">
    <property type="term" value="F:ATP binding"/>
    <property type="evidence" value="ECO:0007669"/>
    <property type="project" value="InterPro"/>
</dbReference>
<organism evidence="4">
    <name type="scientific">Streptomyces sp. NBC_00003</name>
    <dbReference type="NCBI Taxonomy" id="2903608"/>
    <lineage>
        <taxon>Bacteria</taxon>
        <taxon>Bacillati</taxon>
        <taxon>Actinomycetota</taxon>
        <taxon>Actinomycetes</taxon>
        <taxon>Kitasatosporales</taxon>
        <taxon>Streptomycetaceae</taxon>
        <taxon>Streptomyces</taxon>
    </lineage>
</organism>
<gene>
    <name evidence="4" type="primary">lanKC</name>
    <name evidence="4" type="ORF">OG549_28725</name>
</gene>
<reference evidence="4" key="1">
    <citation type="submission" date="2022-10" db="EMBL/GenBank/DDBJ databases">
        <title>The complete genomes of actinobacterial strains from the NBC collection.</title>
        <authorList>
            <person name="Joergensen T.S."/>
            <person name="Alvarez Arevalo M."/>
            <person name="Sterndorff E.B."/>
            <person name="Faurdal D."/>
            <person name="Vuksanovic O."/>
            <person name="Mourched A.-S."/>
            <person name="Charusanti P."/>
            <person name="Shaw S."/>
            <person name="Blin K."/>
            <person name="Weber T."/>
        </authorList>
    </citation>
    <scope>NUCLEOTIDE SEQUENCE</scope>
    <source>
        <strain evidence="4">NBC_00003</strain>
    </source>
</reference>
<dbReference type="GO" id="GO:0031179">
    <property type="term" value="P:peptide modification"/>
    <property type="evidence" value="ECO:0007669"/>
    <property type="project" value="InterPro"/>
</dbReference>